<feature type="non-terminal residue" evidence="11">
    <location>
        <position position="1"/>
    </location>
</feature>
<name>X1TXT3_9ZZZZ</name>
<protein>
    <recommendedName>
        <fullName evidence="3">FAD:protein FMN transferase</fullName>
        <ecNumber evidence="2">2.7.1.180</ecNumber>
    </recommendedName>
    <alternativeName>
        <fullName evidence="9">Flavin transferase</fullName>
    </alternativeName>
</protein>
<comment type="caution">
    <text evidence="11">The sequence shown here is derived from an EMBL/GenBank/DDBJ whole genome shotgun (WGS) entry which is preliminary data.</text>
</comment>
<dbReference type="EC" id="2.7.1.180" evidence="2"/>
<keyword evidence="4" id="KW-0285">Flavoprotein</keyword>
<dbReference type="AlphaFoldDB" id="X1TXT3"/>
<evidence type="ECO:0000256" key="8">
    <source>
        <dbReference type="ARBA" id="ARBA00022842"/>
    </source>
</evidence>
<organism evidence="11">
    <name type="scientific">marine sediment metagenome</name>
    <dbReference type="NCBI Taxonomy" id="412755"/>
    <lineage>
        <taxon>unclassified sequences</taxon>
        <taxon>metagenomes</taxon>
        <taxon>ecological metagenomes</taxon>
    </lineage>
</organism>
<dbReference type="Pfam" id="PF02424">
    <property type="entry name" value="ApbE"/>
    <property type="match status" value="1"/>
</dbReference>
<sequence length="260" mass="27652">VEVSESTYEVLQRSIEFSKLTGGAFDITVGPLVDLLRSAEKKEVVPSEEEIAEAKLKVGYQKLKLDVQNRTVKFIVDGMRLDLGGIAKGYAIDRAVEAMQKGGAIGGMVDIGGDIRCFGAPPQGKNHWLIGLQDPSVGPDIVIPAQAGISTGELLLVLKLENAAIATSGSYRRFVLIGGKKYSHILDTRTGYSSDELASVTVISKSATDADALATAVSVMGVEKGLALIEKTPQTEAILVPSSPKYELIKTSGAEKYISR</sequence>
<evidence type="ECO:0000313" key="11">
    <source>
        <dbReference type="EMBL" id="GAI84854.1"/>
    </source>
</evidence>
<keyword evidence="6" id="KW-0479">Metal-binding</keyword>
<dbReference type="GO" id="GO:0016740">
    <property type="term" value="F:transferase activity"/>
    <property type="evidence" value="ECO:0007669"/>
    <property type="project" value="UniProtKB-KW"/>
</dbReference>
<comment type="cofactor">
    <cofactor evidence="1">
        <name>Mg(2+)</name>
        <dbReference type="ChEBI" id="CHEBI:18420"/>
    </cofactor>
</comment>
<evidence type="ECO:0000256" key="6">
    <source>
        <dbReference type="ARBA" id="ARBA00022723"/>
    </source>
</evidence>
<evidence type="ECO:0000256" key="1">
    <source>
        <dbReference type="ARBA" id="ARBA00001946"/>
    </source>
</evidence>
<dbReference type="SUPFAM" id="SSF143631">
    <property type="entry name" value="ApbE-like"/>
    <property type="match status" value="1"/>
</dbReference>
<evidence type="ECO:0000256" key="2">
    <source>
        <dbReference type="ARBA" id="ARBA00011955"/>
    </source>
</evidence>
<comment type="catalytic activity">
    <reaction evidence="10">
        <text>L-threonyl-[protein] + FAD = FMN-L-threonyl-[protein] + AMP + H(+)</text>
        <dbReference type="Rhea" id="RHEA:36847"/>
        <dbReference type="Rhea" id="RHEA-COMP:11060"/>
        <dbReference type="Rhea" id="RHEA-COMP:11061"/>
        <dbReference type="ChEBI" id="CHEBI:15378"/>
        <dbReference type="ChEBI" id="CHEBI:30013"/>
        <dbReference type="ChEBI" id="CHEBI:57692"/>
        <dbReference type="ChEBI" id="CHEBI:74257"/>
        <dbReference type="ChEBI" id="CHEBI:456215"/>
        <dbReference type="EC" id="2.7.1.180"/>
    </reaction>
</comment>
<evidence type="ECO:0000256" key="5">
    <source>
        <dbReference type="ARBA" id="ARBA00022679"/>
    </source>
</evidence>
<dbReference type="EMBL" id="BARW01007125">
    <property type="protein sequence ID" value="GAI84854.1"/>
    <property type="molecule type" value="Genomic_DNA"/>
</dbReference>
<dbReference type="GO" id="GO:0046872">
    <property type="term" value="F:metal ion binding"/>
    <property type="evidence" value="ECO:0007669"/>
    <property type="project" value="UniProtKB-KW"/>
</dbReference>
<dbReference type="Gene3D" id="3.10.520.10">
    <property type="entry name" value="ApbE-like domains"/>
    <property type="match status" value="1"/>
</dbReference>
<evidence type="ECO:0000256" key="9">
    <source>
        <dbReference type="ARBA" id="ARBA00031306"/>
    </source>
</evidence>
<proteinExistence type="predicted"/>
<dbReference type="InterPro" id="IPR003374">
    <property type="entry name" value="ApbE-like_sf"/>
</dbReference>
<keyword evidence="7" id="KW-0274">FAD</keyword>
<dbReference type="PANTHER" id="PTHR30040">
    <property type="entry name" value="THIAMINE BIOSYNTHESIS LIPOPROTEIN APBE"/>
    <property type="match status" value="1"/>
</dbReference>
<dbReference type="InterPro" id="IPR024932">
    <property type="entry name" value="ApbE"/>
</dbReference>
<evidence type="ECO:0000256" key="7">
    <source>
        <dbReference type="ARBA" id="ARBA00022827"/>
    </source>
</evidence>
<dbReference type="PANTHER" id="PTHR30040:SF2">
    <property type="entry name" value="FAD:PROTEIN FMN TRANSFERASE"/>
    <property type="match status" value="1"/>
</dbReference>
<keyword evidence="8" id="KW-0460">Magnesium</keyword>
<keyword evidence="5" id="KW-0808">Transferase</keyword>
<evidence type="ECO:0000256" key="3">
    <source>
        <dbReference type="ARBA" id="ARBA00016337"/>
    </source>
</evidence>
<evidence type="ECO:0000256" key="10">
    <source>
        <dbReference type="ARBA" id="ARBA00048540"/>
    </source>
</evidence>
<reference evidence="11" key="1">
    <citation type="journal article" date="2014" name="Front. Microbiol.">
        <title>High frequency of phylogenetically diverse reductive dehalogenase-homologous genes in deep subseafloor sedimentary metagenomes.</title>
        <authorList>
            <person name="Kawai M."/>
            <person name="Futagami T."/>
            <person name="Toyoda A."/>
            <person name="Takaki Y."/>
            <person name="Nishi S."/>
            <person name="Hori S."/>
            <person name="Arai W."/>
            <person name="Tsubouchi T."/>
            <person name="Morono Y."/>
            <person name="Uchiyama I."/>
            <person name="Ito T."/>
            <person name="Fujiyama A."/>
            <person name="Inagaki F."/>
            <person name="Takami H."/>
        </authorList>
    </citation>
    <scope>NUCLEOTIDE SEQUENCE</scope>
    <source>
        <strain evidence="11">Expedition CK06-06</strain>
    </source>
</reference>
<evidence type="ECO:0000256" key="4">
    <source>
        <dbReference type="ARBA" id="ARBA00022630"/>
    </source>
</evidence>
<accession>X1TXT3</accession>
<gene>
    <name evidence="11" type="ORF">S12H4_14900</name>
</gene>